<evidence type="ECO:0000313" key="10">
    <source>
        <dbReference type="EMBL" id="MBX8631877.1"/>
    </source>
</evidence>
<dbReference type="SUPFAM" id="SSF56281">
    <property type="entry name" value="Metallo-hydrolase/oxidoreductase"/>
    <property type="match status" value="1"/>
</dbReference>
<dbReference type="CDD" id="cd07717">
    <property type="entry name" value="RNaseZ_ZiPD-like_MBL-fold"/>
    <property type="match status" value="1"/>
</dbReference>
<keyword evidence="5 8" id="KW-0255">Endonuclease</keyword>
<dbReference type="Pfam" id="PF12706">
    <property type="entry name" value="Lactamase_B_2"/>
    <property type="match status" value="1"/>
</dbReference>
<evidence type="ECO:0000256" key="2">
    <source>
        <dbReference type="ARBA" id="ARBA00022694"/>
    </source>
</evidence>
<evidence type="ECO:0000259" key="9">
    <source>
        <dbReference type="Pfam" id="PF12706"/>
    </source>
</evidence>
<reference evidence="10" key="1">
    <citation type="submission" date="2021-04" db="EMBL/GenBank/DDBJ databases">
        <title>Genomic insights into ecological role and evolution of a novel Thermoplasmata order Candidatus Sysuiplasmatales.</title>
        <authorList>
            <person name="Yuan Y."/>
        </authorList>
    </citation>
    <scope>NUCLEOTIDE SEQUENCE</scope>
    <source>
        <strain evidence="11">TUT19-bin139</strain>
        <strain evidence="10">YP2-bin.285</strain>
    </source>
</reference>
<evidence type="ECO:0000256" key="6">
    <source>
        <dbReference type="ARBA" id="ARBA00022801"/>
    </source>
</evidence>
<evidence type="ECO:0000256" key="7">
    <source>
        <dbReference type="ARBA" id="ARBA00022833"/>
    </source>
</evidence>
<evidence type="ECO:0000256" key="8">
    <source>
        <dbReference type="HAMAP-Rule" id="MF_01818"/>
    </source>
</evidence>
<keyword evidence="4 8" id="KW-0479">Metal-binding</keyword>
<feature type="binding site" evidence="8">
    <location>
        <position position="137"/>
    </location>
    <ligand>
        <name>Zn(2+)</name>
        <dbReference type="ChEBI" id="CHEBI:29105"/>
        <label>1</label>
        <note>catalytic</note>
    </ligand>
</feature>
<feature type="binding site" evidence="8">
    <location>
        <position position="60"/>
    </location>
    <ligand>
        <name>Zn(2+)</name>
        <dbReference type="ChEBI" id="CHEBI:29105"/>
        <label>1</label>
        <note>catalytic</note>
    </ligand>
</feature>
<comment type="subunit">
    <text evidence="1 8">Homodimer.</text>
</comment>
<dbReference type="PANTHER" id="PTHR46018">
    <property type="entry name" value="ZINC PHOSPHODIESTERASE ELAC PROTEIN 1"/>
    <property type="match status" value="1"/>
</dbReference>
<dbReference type="InterPro" id="IPR013471">
    <property type="entry name" value="RNase_Z/BN"/>
</dbReference>
<feature type="binding site" evidence="8">
    <location>
        <position position="65"/>
    </location>
    <ligand>
        <name>Zn(2+)</name>
        <dbReference type="ChEBI" id="CHEBI:29105"/>
        <label>2</label>
        <note>catalytic</note>
    </ligand>
</feature>
<evidence type="ECO:0000313" key="12">
    <source>
        <dbReference type="Proteomes" id="UP000716004"/>
    </source>
</evidence>
<comment type="caution">
    <text evidence="10">The sequence shown here is derived from an EMBL/GenBank/DDBJ whole genome shotgun (WGS) entry which is preliminary data.</text>
</comment>
<organism evidence="10 12">
    <name type="scientific">Candidatus Sysuiplasma superficiale</name>
    <dbReference type="NCBI Taxonomy" id="2823368"/>
    <lineage>
        <taxon>Archaea</taxon>
        <taxon>Methanobacteriati</taxon>
        <taxon>Thermoplasmatota</taxon>
        <taxon>Thermoplasmata</taxon>
        <taxon>Candidatus Sysuiplasmatales</taxon>
        <taxon>Candidatus Sysuiplasmataceae</taxon>
        <taxon>Candidatus Sysuiplasma</taxon>
    </lineage>
</organism>
<dbReference type="Proteomes" id="UP000750197">
    <property type="component" value="Unassembled WGS sequence"/>
</dbReference>
<dbReference type="EMBL" id="JAHEAC010000047">
    <property type="protein sequence ID" value="MBX8644248.1"/>
    <property type="molecule type" value="Genomic_DNA"/>
</dbReference>
<dbReference type="EMBL" id="JAGVSJ010000010">
    <property type="protein sequence ID" value="MBX8631877.1"/>
    <property type="molecule type" value="Genomic_DNA"/>
</dbReference>
<dbReference type="Proteomes" id="UP000716004">
    <property type="component" value="Unassembled WGS sequence"/>
</dbReference>
<dbReference type="EC" id="3.1.26.11" evidence="8"/>
<feature type="binding site" evidence="8">
    <location>
        <position position="265"/>
    </location>
    <ligand>
        <name>Zn(2+)</name>
        <dbReference type="ChEBI" id="CHEBI:29105"/>
        <label>2</label>
        <note>catalytic</note>
    </ligand>
</feature>
<dbReference type="InterPro" id="IPR001279">
    <property type="entry name" value="Metallo-B-lactamas"/>
</dbReference>
<evidence type="ECO:0000256" key="5">
    <source>
        <dbReference type="ARBA" id="ARBA00022759"/>
    </source>
</evidence>
<keyword evidence="2 8" id="KW-0819">tRNA processing</keyword>
<evidence type="ECO:0000256" key="1">
    <source>
        <dbReference type="ARBA" id="ARBA00011738"/>
    </source>
</evidence>
<dbReference type="HAMAP" id="MF_01818">
    <property type="entry name" value="RNase_Z_BN"/>
    <property type="match status" value="1"/>
</dbReference>
<dbReference type="Gene3D" id="3.60.15.10">
    <property type="entry name" value="Ribonuclease Z/Hydroxyacylglutathione hydrolase-like"/>
    <property type="match status" value="1"/>
</dbReference>
<feature type="binding site" evidence="8">
    <location>
        <position position="62"/>
    </location>
    <ligand>
        <name>Zn(2+)</name>
        <dbReference type="ChEBI" id="CHEBI:29105"/>
        <label>1</label>
        <note>catalytic</note>
    </ligand>
</feature>
<feature type="binding site" evidence="8">
    <location>
        <position position="207"/>
    </location>
    <ligand>
        <name>Zn(2+)</name>
        <dbReference type="ChEBI" id="CHEBI:29105"/>
        <label>2</label>
        <note>catalytic</note>
    </ligand>
</feature>
<keyword evidence="3 8" id="KW-0540">Nuclease</keyword>
<name>A0A8J7YJL3_9ARCH</name>
<feature type="active site" description="Proton acceptor" evidence="8">
    <location>
        <position position="64"/>
    </location>
</feature>
<sequence length="302" mass="33606">MDILFLGTAATLPSKKRNVSSTAILLDEGILLFDCGEGTQRQMMIAGQSFMRIRWIAVSHFHGDHILGIPGIVQSMQLEGRKEPMFIIGPGGLAAVLKVMRLAGFLNNTFEIVPVELAGGEEFSFEKYTLKTAEAEHSVRCLAYRLQERDRPGRFNPEKAIELGLTPGPDFGRLQRGESIKLAAGEVTPEMVIGPSRRGISIGYATDTRPSAQIEKLMERVDVLIFDSTFDSSLSSRAMETMHSTSAEAAELAKRCAADRLYLTHISGRYSDPKILRNEARNIFRRTYVASDFMRYTLKHSD</sequence>
<accession>A0A8J7YJL3</accession>
<evidence type="ECO:0000256" key="3">
    <source>
        <dbReference type="ARBA" id="ARBA00022722"/>
    </source>
</evidence>
<dbReference type="AlphaFoldDB" id="A0A8J7YJL3"/>
<evidence type="ECO:0000313" key="11">
    <source>
        <dbReference type="EMBL" id="MBX8644248.1"/>
    </source>
</evidence>
<keyword evidence="6 8" id="KW-0378">Hydrolase</keyword>
<dbReference type="NCBIfam" id="TIGR02651">
    <property type="entry name" value="RNase_Z"/>
    <property type="match status" value="1"/>
</dbReference>
<keyword evidence="7 8" id="KW-0862">Zinc</keyword>
<comment type="function">
    <text evidence="8">Zinc phosphodiesterase, which displays some tRNA 3'-processing endonuclease activity. Probably involved in tRNA maturation, by removing a 3'-trailer from precursor tRNA.</text>
</comment>
<dbReference type="PANTHER" id="PTHR46018:SF2">
    <property type="entry name" value="ZINC PHOSPHODIESTERASE ELAC PROTEIN 1"/>
    <property type="match status" value="1"/>
</dbReference>
<comment type="cofactor">
    <cofactor evidence="8">
        <name>Zn(2+)</name>
        <dbReference type="ChEBI" id="CHEBI:29105"/>
    </cofactor>
    <text evidence="8">Binds 2 Zn(2+) ions.</text>
</comment>
<gene>
    <name evidence="8" type="primary">rnz</name>
    <name evidence="10" type="ORF">J9259_05090</name>
    <name evidence="11" type="ORF">KIY12_05950</name>
</gene>
<dbReference type="GO" id="GO:0042781">
    <property type="term" value="F:3'-tRNA processing endoribonuclease activity"/>
    <property type="evidence" value="ECO:0007669"/>
    <property type="project" value="UniProtKB-UniRule"/>
</dbReference>
<dbReference type="NCBIfam" id="NF000801">
    <property type="entry name" value="PRK00055.1-3"/>
    <property type="match status" value="1"/>
</dbReference>
<dbReference type="InterPro" id="IPR036866">
    <property type="entry name" value="RibonucZ/Hydroxyglut_hydro"/>
</dbReference>
<feature type="binding site" evidence="8">
    <location>
        <position position="64"/>
    </location>
    <ligand>
        <name>Zn(2+)</name>
        <dbReference type="ChEBI" id="CHEBI:29105"/>
        <label>2</label>
        <note>catalytic</note>
    </ligand>
</feature>
<comment type="similarity">
    <text evidence="8">Belongs to the RNase Z family.</text>
</comment>
<proteinExistence type="inferred from homology"/>
<evidence type="ECO:0000256" key="4">
    <source>
        <dbReference type="ARBA" id="ARBA00022723"/>
    </source>
</evidence>
<dbReference type="GO" id="GO:0008270">
    <property type="term" value="F:zinc ion binding"/>
    <property type="evidence" value="ECO:0007669"/>
    <property type="project" value="UniProtKB-UniRule"/>
</dbReference>
<protein>
    <recommendedName>
        <fullName evidence="8">Ribonuclease Z</fullName>
        <shortName evidence="8">RNase Z</shortName>
        <ecNumber evidence="8">3.1.26.11</ecNumber>
    </recommendedName>
    <alternativeName>
        <fullName evidence="8">tRNA 3 endonuclease</fullName>
    </alternativeName>
    <alternativeName>
        <fullName evidence="8">tRNase Z</fullName>
    </alternativeName>
</protein>
<feature type="binding site" evidence="8">
    <location>
        <position position="207"/>
    </location>
    <ligand>
        <name>Zn(2+)</name>
        <dbReference type="ChEBI" id="CHEBI:29105"/>
        <label>1</label>
        <note>catalytic</note>
    </ligand>
</feature>
<feature type="domain" description="Metallo-beta-lactamase" evidence="9">
    <location>
        <begin position="31"/>
        <end position="266"/>
    </location>
</feature>
<comment type="catalytic activity">
    <reaction evidence="8">
        <text>Endonucleolytic cleavage of RNA, removing extra 3' nucleotides from tRNA precursor, generating 3' termini of tRNAs. A 3'-hydroxy group is left at the tRNA terminus and a 5'-phosphoryl group is left at the trailer molecule.</text>
        <dbReference type="EC" id="3.1.26.11"/>
    </reaction>
</comment>